<dbReference type="PROSITE" id="PS00888">
    <property type="entry name" value="CNMP_BINDING_1"/>
    <property type="match status" value="1"/>
</dbReference>
<dbReference type="InterPro" id="IPR018490">
    <property type="entry name" value="cNMP-bd_dom_sf"/>
</dbReference>
<evidence type="ECO:0000256" key="5">
    <source>
        <dbReference type="ARBA" id="ARBA00022679"/>
    </source>
</evidence>
<dbReference type="InterPro" id="IPR008271">
    <property type="entry name" value="Ser/Thr_kinase_AS"/>
</dbReference>
<dbReference type="PROSITE" id="PS00107">
    <property type="entry name" value="PROTEIN_KINASE_ATP"/>
    <property type="match status" value="1"/>
</dbReference>
<evidence type="ECO:0000256" key="4">
    <source>
        <dbReference type="ARBA" id="ARBA00022535"/>
    </source>
</evidence>
<dbReference type="InterPro" id="IPR000961">
    <property type="entry name" value="AGC-kinase_C"/>
</dbReference>
<sequence>MNRLRNELLNSKRKIYEREQQLLKLHREVHKLRSVLDHSEQMNTMIKMTTTLQQQQQQQQDSHYNHHLSNNMMDIDIQSTNNNKLDITQPEKKKGVSGESITTTIKTPVTTDKNNNNKNENRSKNIINFFWKDFDCRRIIQDALMDNSFLKNYLNNEQMDLIVNSMYVKEFSKNRYICRRGTYGSHLYVISYGHCEIIDCRDRPVNQIGPGKAFGELALLYNCTRTASVRTLTRVRTWVLDRKVFQMIMMKTSMDRTHCIKQFLKKVPLLQNLSDEKITKISDAVEVDYYPRGEYICRQGCFGDSFYIISKGSVRVTKVRQSSSSSNHQYYHHQYDLIDEEEAIKEETIRTLNEGDYFGEQALLLLDDTRETLLQQTTTTTTTTTTNEQTKTATIQTELSDNIGAIRTANVISEDCECLILDQANFFNLLGELQEIKYKSYTDSINKNQKHSLSPDTMINEWQKFHSKSSTLSLSSSTGTIINEQDLSPFELFVKNLKLNDLEILTQLGMGGFGTVHLVRCRNDHDKVFAMKKCSKQFIRQSHQQQHIVNEKLVMKCVAGNNQFIIKLYRTFQDDLNVYFLLETALGGELWTVLRQRGPFNEQCVRFYAACVIEALQYLHSKNIIYRDLKPENCLLDSDGYLKLTDFGFSKYLPAGEKTWTFCGTPEYVAPEIILNRGHDKAVDIWALGILIYELLTGLPPFISNDPLQTYHIILRGFDSIGFDEKIFSKHCVNIIRNLCLENPNDRLGIRGRNGYNDIKRHKWFLGFNWNMLIQRKLLAPIKPKLTSNTDTRHFDCFDMDTIIDKFHCYDSKFEWNAENALAIARNYRQQTLETLQSLMRIEFNLLIEKRYCLYLKQIVFIQRFIRCRNETRRLRNEFLLLRKSTITIQRWYRSKIAARKQRLNYNRIRQATIIIQRWYRCRRNIIICRNYVEKFLIHRQKAAITIQRFWYGYRCRKQIYNKYPLLEIISINLGNLKQKKQPSTIIITIGMKTEKILKRMEKLTKNSMINNHHRMISDQFINDLNDLYRFTKYSFEICYRLLQKWQIIIQWWIDLLKCINRSEQHKMIAFYIVSIFLNLQKISSISIQSSDQLITALIHIMYNHFNYPSLLTNSLYLINGLIDQNPDLIKQLSIDPKWKRLTNRIEGRYLQPLKMNNIVGGGQQINQDSEQQQQCDECGIIQIIIKQIINNSDIC</sequence>
<dbReference type="SMART" id="SM00100">
    <property type="entry name" value="cNMP"/>
    <property type="match status" value="2"/>
</dbReference>
<keyword evidence="6 12" id="KW-0547">Nucleotide-binding</keyword>
<evidence type="ECO:0000313" key="16">
    <source>
        <dbReference type="Proteomes" id="UP000515146"/>
    </source>
</evidence>
<dbReference type="GO" id="GO:0004692">
    <property type="term" value="F:cGMP-dependent protein kinase activity"/>
    <property type="evidence" value="ECO:0007669"/>
    <property type="project" value="UniProtKB-EC"/>
</dbReference>
<evidence type="ECO:0000313" key="17">
    <source>
        <dbReference type="RefSeq" id="XP_027200553.1"/>
    </source>
</evidence>
<dbReference type="RefSeq" id="XP_027200553.1">
    <property type="nucleotide sequence ID" value="XM_027344752.1"/>
</dbReference>
<evidence type="ECO:0000256" key="8">
    <source>
        <dbReference type="ARBA" id="ARBA00022840"/>
    </source>
</evidence>
<dbReference type="Pfam" id="PF00027">
    <property type="entry name" value="cNMP_binding"/>
    <property type="match status" value="2"/>
</dbReference>
<keyword evidence="5" id="KW-0808">Transferase</keyword>
<dbReference type="Gene3D" id="3.30.200.20">
    <property type="entry name" value="Phosphorylase Kinase, domain 1"/>
    <property type="match status" value="1"/>
</dbReference>
<dbReference type="PANTHER" id="PTHR24353:SF147">
    <property type="entry name" value="CGMP-DEPENDENT SERINE_THREONIN PROTEIN KINASE-RELATED"/>
    <property type="match status" value="1"/>
</dbReference>
<dbReference type="PROSITE" id="PS00108">
    <property type="entry name" value="PROTEIN_KINASE_ST"/>
    <property type="match status" value="1"/>
</dbReference>
<dbReference type="PRINTS" id="PR00103">
    <property type="entry name" value="CAMPKINASE"/>
</dbReference>
<dbReference type="SMART" id="SM00133">
    <property type="entry name" value="S_TK_X"/>
    <property type="match status" value="1"/>
</dbReference>
<evidence type="ECO:0000256" key="6">
    <source>
        <dbReference type="ARBA" id="ARBA00022741"/>
    </source>
</evidence>
<dbReference type="Gene3D" id="2.60.120.10">
    <property type="entry name" value="Jelly Rolls"/>
    <property type="match status" value="2"/>
</dbReference>
<dbReference type="InterPro" id="IPR035014">
    <property type="entry name" value="STKc_cGK"/>
</dbReference>
<feature type="domain" description="Cyclic nucleotide-binding" evidence="14">
    <location>
        <begin position="150"/>
        <end position="266"/>
    </location>
</feature>
<name>A0A6P6Y546_DERPT</name>
<dbReference type="EC" id="2.7.11.12" evidence="2"/>
<evidence type="ECO:0000256" key="1">
    <source>
        <dbReference type="ARBA" id="ARBA00006352"/>
    </source>
</evidence>
<dbReference type="InterPro" id="IPR018488">
    <property type="entry name" value="cNMP-bd_CS"/>
</dbReference>
<dbReference type="SUPFAM" id="SSF51206">
    <property type="entry name" value="cAMP-binding domain-like"/>
    <property type="match status" value="2"/>
</dbReference>
<evidence type="ECO:0000259" key="14">
    <source>
        <dbReference type="PROSITE" id="PS50042"/>
    </source>
</evidence>
<evidence type="ECO:0000256" key="9">
    <source>
        <dbReference type="ARBA" id="ARBA00022992"/>
    </source>
</evidence>
<dbReference type="GO" id="GO:0005524">
    <property type="term" value="F:ATP binding"/>
    <property type="evidence" value="ECO:0007669"/>
    <property type="project" value="UniProtKB-UniRule"/>
</dbReference>
<evidence type="ECO:0000256" key="2">
    <source>
        <dbReference type="ARBA" id="ARBA00012428"/>
    </source>
</evidence>
<evidence type="ECO:0000259" key="13">
    <source>
        <dbReference type="PROSITE" id="PS50011"/>
    </source>
</evidence>
<feature type="domain" description="Protein kinase" evidence="13">
    <location>
        <begin position="502"/>
        <end position="765"/>
    </location>
</feature>
<keyword evidence="16" id="KW-1185">Reference proteome</keyword>
<dbReference type="PROSITE" id="PS00889">
    <property type="entry name" value="CNMP_BINDING_2"/>
    <property type="match status" value="1"/>
</dbReference>
<comment type="catalytic activity">
    <reaction evidence="11">
        <text>L-seryl-[protein] + ATP = O-phospho-L-seryl-[protein] + ADP + H(+)</text>
        <dbReference type="Rhea" id="RHEA:17989"/>
        <dbReference type="Rhea" id="RHEA-COMP:9863"/>
        <dbReference type="Rhea" id="RHEA-COMP:11604"/>
        <dbReference type="ChEBI" id="CHEBI:15378"/>
        <dbReference type="ChEBI" id="CHEBI:29999"/>
        <dbReference type="ChEBI" id="CHEBI:30616"/>
        <dbReference type="ChEBI" id="CHEBI:83421"/>
        <dbReference type="ChEBI" id="CHEBI:456216"/>
        <dbReference type="EC" id="2.7.11.12"/>
    </reaction>
</comment>
<evidence type="ECO:0000256" key="3">
    <source>
        <dbReference type="ARBA" id="ARBA00022527"/>
    </source>
</evidence>
<dbReference type="AlphaFoldDB" id="A0A6P6Y546"/>
<accession>A0A6P6Y546</accession>
<dbReference type="InterPro" id="IPR011009">
    <property type="entry name" value="Kinase-like_dom_sf"/>
</dbReference>
<dbReference type="Proteomes" id="UP000515146">
    <property type="component" value="Unplaced"/>
</dbReference>
<feature type="binding site" evidence="12">
    <location>
        <position position="532"/>
    </location>
    <ligand>
        <name>ATP</name>
        <dbReference type="ChEBI" id="CHEBI:30616"/>
    </ligand>
</feature>
<evidence type="ECO:0000259" key="15">
    <source>
        <dbReference type="PROSITE" id="PS51285"/>
    </source>
</evidence>
<keyword evidence="9" id="KW-0142">cGMP-binding</keyword>
<evidence type="ECO:0000256" key="10">
    <source>
        <dbReference type="ARBA" id="ARBA00047298"/>
    </source>
</evidence>
<dbReference type="InParanoid" id="A0A6P6Y546"/>
<keyword evidence="8 12" id="KW-0067">ATP-binding</keyword>
<dbReference type="OrthoDB" id="6417630at2759"/>
<dbReference type="SUPFAM" id="SSF56112">
    <property type="entry name" value="Protein kinase-like (PK-like)"/>
    <property type="match status" value="1"/>
</dbReference>
<dbReference type="CDD" id="cd00038">
    <property type="entry name" value="CAP_ED"/>
    <property type="match status" value="2"/>
</dbReference>
<keyword evidence="3" id="KW-0723">Serine/threonine-protein kinase</keyword>
<gene>
    <name evidence="17" type="primary">LOC113794626</name>
</gene>
<protein>
    <recommendedName>
        <fullName evidence="2">cGMP-dependent protein kinase</fullName>
        <ecNumber evidence="2">2.7.11.12</ecNumber>
    </recommendedName>
</protein>
<dbReference type="InterPro" id="IPR017441">
    <property type="entry name" value="Protein_kinase_ATP_BS"/>
</dbReference>
<evidence type="ECO:0000256" key="12">
    <source>
        <dbReference type="PROSITE-ProRule" id="PRU10141"/>
    </source>
</evidence>
<dbReference type="InterPro" id="IPR014710">
    <property type="entry name" value="RmlC-like_jellyroll"/>
</dbReference>
<evidence type="ECO:0000256" key="7">
    <source>
        <dbReference type="ARBA" id="ARBA00022777"/>
    </source>
</evidence>
<dbReference type="InterPro" id="IPR000595">
    <property type="entry name" value="cNMP-bd_dom"/>
</dbReference>
<comment type="similarity">
    <text evidence="1">Belongs to the protein kinase superfamily. AGC Ser/Thr protein kinase family. cGMP subfamily.</text>
</comment>
<comment type="catalytic activity">
    <reaction evidence="10">
        <text>L-threonyl-[protein] + ATP = O-phospho-L-threonyl-[protein] + ADP + H(+)</text>
        <dbReference type="Rhea" id="RHEA:46608"/>
        <dbReference type="Rhea" id="RHEA-COMP:11060"/>
        <dbReference type="Rhea" id="RHEA-COMP:11605"/>
        <dbReference type="ChEBI" id="CHEBI:15378"/>
        <dbReference type="ChEBI" id="CHEBI:30013"/>
        <dbReference type="ChEBI" id="CHEBI:30616"/>
        <dbReference type="ChEBI" id="CHEBI:61977"/>
        <dbReference type="ChEBI" id="CHEBI:456216"/>
        <dbReference type="EC" id="2.7.11.12"/>
    </reaction>
</comment>
<dbReference type="PANTHER" id="PTHR24353">
    <property type="entry name" value="CYCLIC NUCLEOTIDE-DEPENDENT PROTEIN KINASE"/>
    <property type="match status" value="1"/>
</dbReference>
<dbReference type="InterPro" id="IPR000719">
    <property type="entry name" value="Prot_kinase_dom"/>
</dbReference>
<dbReference type="CDD" id="cd05572">
    <property type="entry name" value="STKc_cGK"/>
    <property type="match status" value="1"/>
</dbReference>
<dbReference type="FunFam" id="1.10.510.10:FF:000210">
    <property type="entry name" value="Non-specific serine/threonine protein kinase"/>
    <property type="match status" value="1"/>
</dbReference>
<dbReference type="PROSITE" id="PS50042">
    <property type="entry name" value="CNMP_BINDING_3"/>
    <property type="match status" value="2"/>
</dbReference>
<dbReference type="PROSITE" id="PS51285">
    <property type="entry name" value="AGC_KINASE_CTER"/>
    <property type="match status" value="1"/>
</dbReference>
<dbReference type="Pfam" id="PF00069">
    <property type="entry name" value="Pkinase"/>
    <property type="match status" value="1"/>
</dbReference>
<feature type="domain" description="Cyclic nucleotide-binding" evidence="14">
    <location>
        <begin position="269"/>
        <end position="447"/>
    </location>
</feature>
<reference evidence="17" key="1">
    <citation type="submission" date="2025-08" db="UniProtKB">
        <authorList>
            <consortium name="RefSeq"/>
        </authorList>
    </citation>
    <scope>IDENTIFICATION</scope>
    <source>
        <strain evidence="17">Airmid</strain>
    </source>
</reference>
<dbReference type="SMART" id="SM00220">
    <property type="entry name" value="S_TKc"/>
    <property type="match status" value="1"/>
</dbReference>
<dbReference type="GO" id="GO:0030553">
    <property type="term" value="F:cGMP binding"/>
    <property type="evidence" value="ECO:0007669"/>
    <property type="project" value="UniProtKB-KW"/>
</dbReference>
<feature type="domain" description="AGC-kinase C-terminal" evidence="15">
    <location>
        <begin position="766"/>
        <end position="822"/>
    </location>
</feature>
<keyword evidence="4" id="KW-0140">cGMP</keyword>
<keyword evidence="7" id="KW-0418">Kinase</keyword>
<dbReference type="Gene3D" id="1.10.510.10">
    <property type="entry name" value="Transferase(Phosphotransferase) domain 1"/>
    <property type="match status" value="1"/>
</dbReference>
<evidence type="ECO:0000256" key="11">
    <source>
        <dbReference type="ARBA" id="ARBA00047462"/>
    </source>
</evidence>
<dbReference type="CDD" id="cd23767">
    <property type="entry name" value="IQCD"/>
    <property type="match status" value="1"/>
</dbReference>
<organism evidence="16 17">
    <name type="scientific">Dermatophagoides pteronyssinus</name>
    <name type="common">European house dust mite</name>
    <dbReference type="NCBI Taxonomy" id="6956"/>
    <lineage>
        <taxon>Eukaryota</taxon>
        <taxon>Metazoa</taxon>
        <taxon>Ecdysozoa</taxon>
        <taxon>Arthropoda</taxon>
        <taxon>Chelicerata</taxon>
        <taxon>Arachnida</taxon>
        <taxon>Acari</taxon>
        <taxon>Acariformes</taxon>
        <taxon>Sarcoptiformes</taxon>
        <taxon>Astigmata</taxon>
        <taxon>Psoroptidia</taxon>
        <taxon>Analgoidea</taxon>
        <taxon>Pyroglyphidae</taxon>
        <taxon>Dermatophagoidinae</taxon>
        <taxon>Dermatophagoides</taxon>
    </lineage>
</organism>
<dbReference type="PROSITE" id="PS50096">
    <property type="entry name" value="IQ"/>
    <property type="match status" value="1"/>
</dbReference>
<dbReference type="KEGG" id="dpte:113794626"/>
<proteinExistence type="inferred from homology"/>
<dbReference type="PROSITE" id="PS50011">
    <property type="entry name" value="PROTEIN_KINASE_DOM"/>
    <property type="match status" value="1"/>
</dbReference>